<dbReference type="PANTHER" id="PTHR15341">
    <property type="entry name" value="SUN-COR STEROID HORMONE RECEPTOR CO-REPRESSOR"/>
    <property type="match status" value="1"/>
</dbReference>
<dbReference type="GO" id="GO:0000178">
    <property type="term" value="C:exosome (RNase complex)"/>
    <property type="evidence" value="ECO:0007669"/>
    <property type="project" value="TreeGrafter"/>
</dbReference>
<comment type="similarity">
    <text evidence="2 6">Belongs to the C1D family.</text>
</comment>
<keyword evidence="6" id="KW-0238">DNA-binding</keyword>
<evidence type="ECO:0000256" key="5">
    <source>
        <dbReference type="ARBA" id="ARBA00023242"/>
    </source>
</evidence>
<sequence>MAESALERFRGAFDDLQEYLEPLLKRDLTELQNQLTSAECVQLDALLAYTITSVQFMLLRVKGIDPKAHPLQQELDRVKLYMKKVSSKPALPQKRSMQVDSTAAKRIVSHYTAQPPLTLAQEKRRDREAAASSEPKGRSRHGRAYEAELDEEEEMDRLEAKRRRSRRSNDAAVGGKEKRKSKKERRRSEEEVDSSDDGEERRRDRESKKRRKDRRKSEKGEGSGSAKKAIKKEKKRLEKMRAMVARRSSEGGGGGRASASAARADADDPIVIDD</sequence>
<dbReference type="InterPro" id="IPR011082">
    <property type="entry name" value="Exosome-assoc_fac/DNA_repair"/>
</dbReference>
<dbReference type="GO" id="GO:0005730">
    <property type="term" value="C:nucleolus"/>
    <property type="evidence" value="ECO:0007669"/>
    <property type="project" value="UniProtKB-SubCell"/>
</dbReference>
<evidence type="ECO:0000256" key="3">
    <source>
        <dbReference type="ARBA" id="ARBA00022552"/>
    </source>
</evidence>
<dbReference type="InterPro" id="IPR007146">
    <property type="entry name" value="Sas10/Utp3/C1D"/>
</dbReference>
<dbReference type="InParanoid" id="A0A0G4ETD5"/>
<evidence type="ECO:0000256" key="1">
    <source>
        <dbReference type="ARBA" id="ARBA00004123"/>
    </source>
</evidence>
<keyword evidence="4 6" id="KW-0694">RNA-binding</keyword>
<comment type="function">
    <text evidence="6">Plays a role in the recruitment of the exosome to pre-rRNA to mediate the 3'-5' end processing of the 5.8S rRNA.</text>
</comment>
<dbReference type="VEuPathDB" id="CryptoDB:Vbra_22523"/>
<keyword evidence="9" id="KW-1185">Reference proteome</keyword>
<keyword evidence="6" id="KW-0963">Cytoplasm</keyword>
<organism evidence="8 9">
    <name type="scientific">Vitrella brassicaformis (strain CCMP3155)</name>
    <dbReference type="NCBI Taxonomy" id="1169540"/>
    <lineage>
        <taxon>Eukaryota</taxon>
        <taxon>Sar</taxon>
        <taxon>Alveolata</taxon>
        <taxon>Colpodellida</taxon>
        <taxon>Vitrellaceae</taxon>
        <taxon>Vitrella</taxon>
    </lineage>
</organism>
<evidence type="ECO:0000256" key="2">
    <source>
        <dbReference type="ARBA" id="ARBA00009154"/>
    </source>
</evidence>
<dbReference type="OrthoDB" id="330752at2759"/>
<dbReference type="STRING" id="1169540.A0A0G4ETD5"/>
<feature type="compositionally biased region" description="Acidic residues" evidence="7">
    <location>
        <begin position="147"/>
        <end position="156"/>
    </location>
</feature>
<keyword evidence="3 6" id="KW-0698">rRNA processing</keyword>
<evidence type="ECO:0000313" key="8">
    <source>
        <dbReference type="EMBL" id="CEM01869.1"/>
    </source>
</evidence>
<reference evidence="8 9" key="1">
    <citation type="submission" date="2014-11" db="EMBL/GenBank/DDBJ databases">
        <authorList>
            <person name="Zhu J."/>
            <person name="Qi W."/>
            <person name="Song R."/>
        </authorList>
    </citation>
    <scope>NUCLEOTIDE SEQUENCE [LARGE SCALE GENOMIC DNA]</scope>
</reference>
<accession>A0A0G4ETD5</accession>
<feature type="region of interest" description="Disordered" evidence="7">
    <location>
        <begin position="109"/>
        <end position="274"/>
    </location>
</feature>
<dbReference type="PANTHER" id="PTHR15341:SF3">
    <property type="entry name" value="NUCLEAR NUCLEIC ACID-BINDING PROTEIN C1D"/>
    <property type="match status" value="1"/>
</dbReference>
<dbReference type="AlphaFoldDB" id="A0A0G4ETD5"/>
<evidence type="ECO:0000256" key="4">
    <source>
        <dbReference type="ARBA" id="ARBA00022884"/>
    </source>
</evidence>
<comment type="subcellular location">
    <subcellularLocation>
        <location evidence="6">Cytoplasm</location>
    </subcellularLocation>
    <subcellularLocation>
        <location evidence="6">Nucleus</location>
        <location evidence="6">Nucleolus</location>
    </subcellularLocation>
    <subcellularLocation>
        <location evidence="1 6">Nucleus</location>
    </subcellularLocation>
</comment>
<dbReference type="GO" id="GO:0010468">
    <property type="term" value="P:regulation of gene expression"/>
    <property type="evidence" value="ECO:0007669"/>
    <property type="project" value="TreeGrafter"/>
</dbReference>
<protein>
    <recommendedName>
        <fullName evidence="6">Nuclear nucleic acid-binding protein C1D</fullName>
    </recommendedName>
</protein>
<dbReference type="Pfam" id="PF04000">
    <property type="entry name" value="Sas10_Utp3"/>
    <property type="match status" value="1"/>
</dbReference>
<comment type="subunit">
    <text evidence="6">Monomer and homodimer.</text>
</comment>
<dbReference type="GO" id="GO:0005737">
    <property type="term" value="C:cytoplasm"/>
    <property type="evidence" value="ECO:0007669"/>
    <property type="project" value="UniProtKB-SubCell"/>
</dbReference>
<evidence type="ECO:0000256" key="7">
    <source>
        <dbReference type="SAM" id="MobiDB-lite"/>
    </source>
</evidence>
<gene>
    <name evidence="8" type="ORF">Vbra_22523</name>
</gene>
<proteinExistence type="inferred from homology"/>
<dbReference type="GO" id="GO:0000460">
    <property type="term" value="P:maturation of 5.8S rRNA"/>
    <property type="evidence" value="ECO:0007669"/>
    <property type="project" value="TreeGrafter"/>
</dbReference>
<dbReference type="Proteomes" id="UP000041254">
    <property type="component" value="Unassembled WGS sequence"/>
</dbReference>
<dbReference type="GO" id="GO:0003677">
    <property type="term" value="F:DNA binding"/>
    <property type="evidence" value="ECO:0007669"/>
    <property type="project" value="UniProtKB-KW"/>
</dbReference>
<name>A0A0G4ETD5_VITBC</name>
<dbReference type="GO" id="GO:0003723">
    <property type="term" value="F:RNA binding"/>
    <property type="evidence" value="ECO:0007669"/>
    <property type="project" value="UniProtKB-UniRule"/>
</dbReference>
<evidence type="ECO:0000313" key="9">
    <source>
        <dbReference type="Proteomes" id="UP000041254"/>
    </source>
</evidence>
<evidence type="ECO:0000256" key="6">
    <source>
        <dbReference type="RuleBase" id="RU368003"/>
    </source>
</evidence>
<dbReference type="EMBL" id="CDMY01000312">
    <property type="protein sequence ID" value="CEM01869.1"/>
    <property type="molecule type" value="Genomic_DNA"/>
</dbReference>
<keyword evidence="5 6" id="KW-0539">Nucleus</keyword>